<sequence length="283" mass="29519">MIFDILIHGFEWASIYILIAAGFSLIFSASKIINLAQGEFVMLGGLVGFSLYSLHLPVPLVPFLSAVVVAFTGIATERVAICPARRASPTSLIIITIALSIILRSSAALIWGPYSFRIPGFSTAFPFKAVSGVVDPDYLLIIVVCFVSISLIGLFLKKTRLGRSIRACSMDAIGAKIMGVSPEKMRALSFFISAGLGGLVGVLIAPVFYASSDLGLNLGIKGFCAAVLGGMGSIPGAVAGGIIIGLSEAVGASFASSYRDIIAPVLMLVVLYVKPKGIVGGRD</sequence>
<keyword evidence="6 9" id="KW-1133">Transmembrane helix</keyword>
<dbReference type="Proteomes" id="UP000280417">
    <property type="component" value="Unassembled WGS sequence"/>
</dbReference>
<keyword evidence="4 9" id="KW-0812">Transmembrane</keyword>
<dbReference type="PANTHER" id="PTHR11795">
    <property type="entry name" value="BRANCHED-CHAIN AMINO ACID TRANSPORT SYSTEM PERMEASE PROTEIN LIVH"/>
    <property type="match status" value="1"/>
</dbReference>
<dbReference type="InterPro" id="IPR001851">
    <property type="entry name" value="ABC_transp_permease"/>
</dbReference>
<dbReference type="GO" id="GO:0022857">
    <property type="term" value="F:transmembrane transporter activity"/>
    <property type="evidence" value="ECO:0007669"/>
    <property type="project" value="InterPro"/>
</dbReference>
<evidence type="ECO:0000313" key="10">
    <source>
        <dbReference type="EMBL" id="RLE11218.1"/>
    </source>
</evidence>
<keyword evidence="5" id="KW-0029">Amino-acid transport</keyword>
<dbReference type="Pfam" id="PF02653">
    <property type="entry name" value="BPD_transp_2"/>
    <property type="match status" value="1"/>
</dbReference>
<keyword evidence="3" id="KW-1003">Cell membrane</keyword>
<comment type="similarity">
    <text evidence="8">Belongs to the binding-protein-dependent transport system permease family. LivHM subfamily.</text>
</comment>
<name>A0A662D8K5_UNCAE</name>
<feature type="transmembrane region" description="Helical" evidence="9">
    <location>
        <begin position="92"/>
        <end position="112"/>
    </location>
</feature>
<feature type="transmembrane region" description="Helical" evidence="9">
    <location>
        <begin position="12"/>
        <end position="29"/>
    </location>
</feature>
<evidence type="ECO:0000256" key="3">
    <source>
        <dbReference type="ARBA" id="ARBA00022475"/>
    </source>
</evidence>
<dbReference type="CDD" id="cd06582">
    <property type="entry name" value="TM_PBP1_LivH_like"/>
    <property type="match status" value="1"/>
</dbReference>
<organism evidence="10 11">
    <name type="scientific">Aerophobetes bacterium</name>
    <dbReference type="NCBI Taxonomy" id="2030807"/>
    <lineage>
        <taxon>Bacteria</taxon>
        <taxon>Candidatus Aerophobota</taxon>
    </lineage>
</organism>
<reference evidence="10 11" key="1">
    <citation type="submission" date="2018-06" db="EMBL/GenBank/DDBJ databases">
        <title>Extensive metabolic versatility and redundancy in microbially diverse, dynamic hydrothermal sediments.</title>
        <authorList>
            <person name="Dombrowski N."/>
            <person name="Teske A."/>
            <person name="Baker B.J."/>
        </authorList>
    </citation>
    <scope>NUCLEOTIDE SEQUENCE [LARGE SCALE GENOMIC DNA]</scope>
    <source>
        <strain evidence="10">B3_G15</strain>
    </source>
</reference>
<dbReference type="GO" id="GO:0005886">
    <property type="term" value="C:plasma membrane"/>
    <property type="evidence" value="ECO:0007669"/>
    <property type="project" value="UniProtKB-SubCell"/>
</dbReference>
<keyword evidence="2" id="KW-0813">Transport</keyword>
<evidence type="ECO:0000256" key="1">
    <source>
        <dbReference type="ARBA" id="ARBA00004651"/>
    </source>
</evidence>
<comment type="caution">
    <text evidence="10">The sequence shown here is derived from an EMBL/GenBank/DDBJ whole genome shotgun (WGS) entry which is preliminary data.</text>
</comment>
<proteinExistence type="inferred from homology"/>
<dbReference type="PANTHER" id="PTHR11795:SF450">
    <property type="entry name" value="ABC TRANSPORTER PERMEASE PROTEIN"/>
    <property type="match status" value="1"/>
</dbReference>
<accession>A0A662D8K5</accession>
<feature type="transmembrane region" description="Helical" evidence="9">
    <location>
        <begin position="220"/>
        <end position="246"/>
    </location>
</feature>
<evidence type="ECO:0000256" key="7">
    <source>
        <dbReference type="ARBA" id="ARBA00023136"/>
    </source>
</evidence>
<feature type="transmembrane region" description="Helical" evidence="9">
    <location>
        <begin position="138"/>
        <end position="156"/>
    </location>
</feature>
<dbReference type="InterPro" id="IPR052157">
    <property type="entry name" value="BCAA_transport_permease"/>
</dbReference>
<feature type="transmembrane region" description="Helical" evidence="9">
    <location>
        <begin position="60"/>
        <end position="80"/>
    </location>
</feature>
<gene>
    <name evidence="10" type="ORF">DRJ04_08455</name>
</gene>
<protein>
    <submittedName>
        <fullName evidence="10">Branched-chain amino acid ABC transporter permease</fullName>
    </submittedName>
</protein>
<comment type="subcellular location">
    <subcellularLocation>
        <location evidence="1">Cell membrane</location>
        <topology evidence="1">Multi-pass membrane protein</topology>
    </subcellularLocation>
</comment>
<evidence type="ECO:0000256" key="5">
    <source>
        <dbReference type="ARBA" id="ARBA00022970"/>
    </source>
</evidence>
<evidence type="ECO:0000256" key="6">
    <source>
        <dbReference type="ARBA" id="ARBA00022989"/>
    </source>
</evidence>
<dbReference type="EMBL" id="QMQA01000273">
    <property type="protein sequence ID" value="RLE11218.1"/>
    <property type="molecule type" value="Genomic_DNA"/>
</dbReference>
<dbReference type="AlphaFoldDB" id="A0A662D8K5"/>
<evidence type="ECO:0000313" key="11">
    <source>
        <dbReference type="Proteomes" id="UP000280417"/>
    </source>
</evidence>
<evidence type="ECO:0000256" key="9">
    <source>
        <dbReference type="SAM" id="Phobius"/>
    </source>
</evidence>
<feature type="transmembrane region" description="Helical" evidence="9">
    <location>
        <begin position="187"/>
        <end position="208"/>
    </location>
</feature>
<keyword evidence="7 9" id="KW-0472">Membrane</keyword>
<evidence type="ECO:0000256" key="8">
    <source>
        <dbReference type="ARBA" id="ARBA00037998"/>
    </source>
</evidence>
<dbReference type="GO" id="GO:0006865">
    <property type="term" value="P:amino acid transport"/>
    <property type="evidence" value="ECO:0007669"/>
    <property type="project" value="UniProtKB-KW"/>
</dbReference>
<evidence type="ECO:0000256" key="2">
    <source>
        <dbReference type="ARBA" id="ARBA00022448"/>
    </source>
</evidence>
<evidence type="ECO:0000256" key="4">
    <source>
        <dbReference type="ARBA" id="ARBA00022692"/>
    </source>
</evidence>